<dbReference type="Proteomes" id="UP001597453">
    <property type="component" value="Unassembled WGS sequence"/>
</dbReference>
<keyword evidence="8" id="KW-1185">Reference proteome</keyword>
<comment type="caution">
    <text evidence="7">The sequence shown here is derived from an EMBL/GenBank/DDBJ whole genome shotgun (WGS) entry which is preliminary data.</text>
</comment>
<dbReference type="InterPro" id="IPR003593">
    <property type="entry name" value="AAA+_ATPase"/>
</dbReference>
<evidence type="ECO:0000256" key="1">
    <source>
        <dbReference type="ARBA" id="ARBA00005417"/>
    </source>
</evidence>
<dbReference type="EMBL" id="JBHUNF010000004">
    <property type="protein sequence ID" value="MFD2675038.1"/>
    <property type="molecule type" value="Genomic_DNA"/>
</dbReference>
<evidence type="ECO:0000256" key="4">
    <source>
        <dbReference type="ARBA" id="ARBA00022840"/>
    </source>
</evidence>
<comment type="similarity">
    <text evidence="1">Belongs to the ABC transporter superfamily.</text>
</comment>
<dbReference type="PANTHER" id="PTHR42734">
    <property type="entry name" value="METAL TRANSPORT SYSTEM ATP-BINDING PROTEIN TM_0124-RELATED"/>
    <property type="match status" value="1"/>
</dbReference>
<keyword evidence="4 7" id="KW-0067">ATP-binding</keyword>
<feature type="region of interest" description="Disordered" evidence="5">
    <location>
        <begin position="268"/>
        <end position="290"/>
    </location>
</feature>
<dbReference type="InterPro" id="IPR050153">
    <property type="entry name" value="Metal_Ion_Import_ABC"/>
</dbReference>
<reference evidence="8" key="1">
    <citation type="journal article" date="2019" name="Int. J. Syst. Evol. Microbiol.">
        <title>The Global Catalogue of Microorganisms (GCM) 10K type strain sequencing project: providing services to taxonomists for standard genome sequencing and annotation.</title>
        <authorList>
            <consortium name="The Broad Institute Genomics Platform"/>
            <consortium name="The Broad Institute Genome Sequencing Center for Infectious Disease"/>
            <person name="Wu L."/>
            <person name="Ma J."/>
        </authorList>
    </citation>
    <scope>NUCLEOTIDE SEQUENCE [LARGE SCALE GENOMIC DNA]</scope>
    <source>
        <strain evidence="8">TISTR 1511</strain>
    </source>
</reference>
<keyword evidence="3" id="KW-0547">Nucleotide-binding</keyword>
<evidence type="ECO:0000259" key="6">
    <source>
        <dbReference type="PROSITE" id="PS50893"/>
    </source>
</evidence>
<proteinExistence type="inferred from homology"/>
<dbReference type="Gene3D" id="3.40.50.300">
    <property type="entry name" value="P-loop containing nucleotide triphosphate hydrolases"/>
    <property type="match status" value="1"/>
</dbReference>
<evidence type="ECO:0000256" key="5">
    <source>
        <dbReference type="SAM" id="MobiDB-lite"/>
    </source>
</evidence>
<keyword evidence="2" id="KW-0813">Transport</keyword>
<dbReference type="InterPro" id="IPR027417">
    <property type="entry name" value="P-loop_NTPase"/>
</dbReference>
<evidence type="ECO:0000313" key="7">
    <source>
        <dbReference type="EMBL" id="MFD2675038.1"/>
    </source>
</evidence>
<name>A0ABW5RJE4_9MICO</name>
<dbReference type="SMART" id="SM00382">
    <property type="entry name" value="AAA"/>
    <property type="match status" value="1"/>
</dbReference>
<gene>
    <name evidence="7" type="ORF">ACFSUQ_06995</name>
</gene>
<dbReference type="RefSeq" id="WP_083524517.1">
    <property type="nucleotide sequence ID" value="NZ_JBHUNF010000004.1"/>
</dbReference>
<evidence type="ECO:0000313" key="8">
    <source>
        <dbReference type="Proteomes" id="UP001597453"/>
    </source>
</evidence>
<dbReference type="InterPro" id="IPR003439">
    <property type="entry name" value="ABC_transporter-like_ATP-bd"/>
</dbReference>
<dbReference type="Pfam" id="PF00005">
    <property type="entry name" value="ABC_tran"/>
    <property type="match status" value="1"/>
</dbReference>
<feature type="region of interest" description="Disordered" evidence="5">
    <location>
        <begin position="1"/>
        <end position="23"/>
    </location>
</feature>
<protein>
    <submittedName>
        <fullName evidence="7">Metal ABC transporter ATP-binding protein</fullName>
    </submittedName>
</protein>
<evidence type="ECO:0000256" key="3">
    <source>
        <dbReference type="ARBA" id="ARBA00022741"/>
    </source>
</evidence>
<dbReference type="PANTHER" id="PTHR42734:SF5">
    <property type="entry name" value="IRON TRANSPORT SYSTEM ATP-BINDING PROTEIN HI_0361-RELATED"/>
    <property type="match status" value="1"/>
</dbReference>
<dbReference type="CDD" id="cd03235">
    <property type="entry name" value="ABC_Metallic_Cations"/>
    <property type="match status" value="1"/>
</dbReference>
<dbReference type="SUPFAM" id="SSF52540">
    <property type="entry name" value="P-loop containing nucleoside triphosphate hydrolases"/>
    <property type="match status" value="1"/>
</dbReference>
<evidence type="ECO:0000256" key="2">
    <source>
        <dbReference type="ARBA" id="ARBA00022448"/>
    </source>
</evidence>
<accession>A0ABW5RJE4</accession>
<dbReference type="GO" id="GO:0005524">
    <property type="term" value="F:ATP binding"/>
    <property type="evidence" value="ECO:0007669"/>
    <property type="project" value="UniProtKB-KW"/>
</dbReference>
<feature type="domain" description="ABC transporter" evidence="6">
    <location>
        <begin position="31"/>
        <end position="264"/>
    </location>
</feature>
<dbReference type="PROSITE" id="PS50893">
    <property type="entry name" value="ABC_TRANSPORTER_2"/>
    <property type="match status" value="1"/>
</dbReference>
<sequence length="290" mass="31265">MNSPCDVPGVDAISGTSSHPAAPLHPERTLVTAHDAGLSYGGQAIALDHLDFSIASGDALALVGPNGSGKSTLLKALLGLVKTVRGELHVLDGDPRAAAGRIGYLPQHDEIDLEFPVSLQQVVMMGRYRTLGNFRWPGKADRKAVREALERVDLADRASAHFGSLSGGQRQRGLLARALVDSPDLLLLDEPFNGLDTTSRKALMATLRKLRGEGVGIIVSTHDLELAHQVCSHILLVNREQIAFGPIHETLIPENVTRAFGESHDHFDTHSDLVAHPHPVQHDPRSRDIL</sequence>
<organism evidence="7 8">
    <name type="scientific">Gulosibacter bifidus</name>
    <dbReference type="NCBI Taxonomy" id="272239"/>
    <lineage>
        <taxon>Bacteria</taxon>
        <taxon>Bacillati</taxon>
        <taxon>Actinomycetota</taxon>
        <taxon>Actinomycetes</taxon>
        <taxon>Micrococcales</taxon>
        <taxon>Microbacteriaceae</taxon>
        <taxon>Gulosibacter</taxon>
    </lineage>
</organism>